<sequence length="654" mass="71474">MAPKVRYTIEDDSFPVVAGYGVPRRVYSTTSQIVGHPEGIFNLHQNLLKGVERGGKGNFMGTRKMVDGKAGEYEWQTYEDVLPRVINAGAGLVKLGLKQNQNVGLFSVNRAEWIIAEQGCFVHGLVTVPLYDTLGAEALDYILNITETPLVVATLDKAQKLVDISGKLPHLKHLIIMDGVNDAFLEKAKAANLNVLTLVELEKLGAENPAEKAEVGTEDIATICFTSGTTGLPKGVLLSHGNILSFLTGYLEMNKSNHIRKFHNNDLHISYLPLAHIFERVVITTLIYVGASVGFYQGDTAKLLDDVEVLKPTIFVSVPRLYNKIYDKVMAGVKASGPVKSVLFKTALATKKKNLAKGIFTHNIWDKLVFDKIKSKLGGRVNLMITGAAPISAEVVEFLQCAFGAVLVQGYGQTENAASATTTLGIDTSSGHIGVPLPVCAIRLRDVPEMNYTSQDKPFPRGEICIKGPSVFKGYYKSPEKTAEALTEDGWLLSGDIGQWDEQGRLVIIDRVKNIFKLAQGEYIAPDKIETVYGNHELVAQCFVYGDSLQSTLVAIVVPEEKALADHAQTLGTQGSFEELVANKALAKSVCKELSAYGRANGLQGFESIKAVYLDSEPFSAENGLLSPTFKFKRHEGKLKYQQQIDAMYAEINQ</sequence>
<dbReference type="EMBL" id="JADGKB010000003">
    <property type="protein sequence ID" value="KAJ3262091.1"/>
    <property type="molecule type" value="Genomic_DNA"/>
</dbReference>
<evidence type="ECO:0000256" key="2">
    <source>
        <dbReference type="ARBA" id="ARBA00022598"/>
    </source>
</evidence>
<evidence type="ECO:0000256" key="1">
    <source>
        <dbReference type="ARBA" id="ARBA00006432"/>
    </source>
</evidence>
<keyword evidence="3 7" id="KW-0547">Nucleotide-binding</keyword>
<evidence type="ECO:0000259" key="8">
    <source>
        <dbReference type="Pfam" id="PF00501"/>
    </source>
</evidence>
<dbReference type="CDD" id="cd05927">
    <property type="entry name" value="LC-FACS_euk"/>
    <property type="match status" value="1"/>
</dbReference>
<dbReference type="InterPro" id="IPR020845">
    <property type="entry name" value="AMP-binding_CS"/>
</dbReference>
<comment type="caution">
    <text evidence="10">The sequence shown here is derived from an EMBL/GenBank/DDBJ whole genome shotgun (WGS) entry which is preliminary data.</text>
</comment>
<keyword evidence="7" id="KW-0443">Lipid metabolism</keyword>
<dbReference type="PANTHER" id="PTHR43272:SF33">
    <property type="entry name" value="AMP-BINDING DOMAIN-CONTAINING PROTEIN-RELATED"/>
    <property type="match status" value="1"/>
</dbReference>
<evidence type="ECO:0000256" key="7">
    <source>
        <dbReference type="RuleBase" id="RU369030"/>
    </source>
</evidence>
<dbReference type="PROSITE" id="PS00455">
    <property type="entry name" value="AMP_BINDING"/>
    <property type="match status" value="1"/>
</dbReference>
<name>A0AAD5YB56_9FUNG</name>
<feature type="domain" description="AMP-dependent synthetase/ligase" evidence="8">
    <location>
        <begin position="63"/>
        <end position="476"/>
    </location>
</feature>
<dbReference type="Proteomes" id="UP001210925">
    <property type="component" value="Unassembled WGS sequence"/>
</dbReference>
<dbReference type="Gene3D" id="3.40.50.12780">
    <property type="entry name" value="N-terminal domain of ligase-like"/>
    <property type="match status" value="1"/>
</dbReference>
<dbReference type="InterPro" id="IPR042099">
    <property type="entry name" value="ANL_N_sf"/>
</dbReference>
<organism evidence="10 11">
    <name type="scientific">Boothiomyces macroporosus</name>
    <dbReference type="NCBI Taxonomy" id="261099"/>
    <lineage>
        <taxon>Eukaryota</taxon>
        <taxon>Fungi</taxon>
        <taxon>Fungi incertae sedis</taxon>
        <taxon>Chytridiomycota</taxon>
        <taxon>Chytridiomycota incertae sedis</taxon>
        <taxon>Chytridiomycetes</taxon>
        <taxon>Rhizophydiales</taxon>
        <taxon>Terramycetaceae</taxon>
        <taxon>Boothiomyces</taxon>
    </lineage>
</organism>
<keyword evidence="5 7" id="KW-0067">ATP-binding</keyword>
<dbReference type="Pfam" id="PF13193">
    <property type="entry name" value="AMP-binding_C"/>
    <property type="match status" value="1"/>
</dbReference>
<proteinExistence type="inferred from homology"/>
<keyword evidence="4 7" id="KW-0276">Fatty acid metabolism</keyword>
<feature type="domain" description="AMP-binding enzyme C-terminal" evidence="9">
    <location>
        <begin position="528"/>
        <end position="568"/>
    </location>
</feature>
<reference evidence="10" key="1">
    <citation type="submission" date="2020-05" db="EMBL/GenBank/DDBJ databases">
        <title>Phylogenomic resolution of chytrid fungi.</title>
        <authorList>
            <person name="Stajich J.E."/>
            <person name="Amses K."/>
            <person name="Simmons R."/>
            <person name="Seto K."/>
            <person name="Myers J."/>
            <person name="Bonds A."/>
            <person name="Quandt C.A."/>
            <person name="Barry K."/>
            <person name="Liu P."/>
            <person name="Grigoriev I."/>
            <person name="Longcore J.E."/>
            <person name="James T.Y."/>
        </authorList>
    </citation>
    <scope>NUCLEOTIDE SEQUENCE</scope>
    <source>
        <strain evidence="10">PLAUS21</strain>
    </source>
</reference>
<dbReference type="EC" id="6.2.1.3" evidence="6 7"/>
<dbReference type="PANTHER" id="PTHR43272">
    <property type="entry name" value="LONG-CHAIN-FATTY-ACID--COA LIGASE"/>
    <property type="match status" value="1"/>
</dbReference>
<evidence type="ECO:0000256" key="4">
    <source>
        <dbReference type="ARBA" id="ARBA00022832"/>
    </source>
</evidence>
<protein>
    <recommendedName>
        <fullName evidence="6 7">Long-chain-fatty-acid--CoA ligase</fullName>
        <ecNumber evidence="6 7">6.2.1.3</ecNumber>
    </recommendedName>
</protein>
<evidence type="ECO:0000259" key="9">
    <source>
        <dbReference type="Pfam" id="PF13193"/>
    </source>
</evidence>
<comment type="function">
    <text evidence="7">Catalyzes the conversion of long-chain fatty acids to their active form acyl-CoAs for both synthesis of cellular lipids, and degradation via beta-oxidation.</text>
</comment>
<dbReference type="GO" id="GO:0004467">
    <property type="term" value="F:long-chain fatty acid-CoA ligase activity"/>
    <property type="evidence" value="ECO:0007669"/>
    <property type="project" value="UniProtKB-EC"/>
</dbReference>
<comment type="similarity">
    <text evidence="1 7">Belongs to the ATP-dependent AMP-binding enzyme family.</text>
</comment>
<dbReference type="InterPro" id="IPR045311">
    <property type="entry name" value="LC-FACS_euk"/>
</dbReference>
<evidence type="ECO:0000313" key="10">
    <source>
        <dbReference type="EMBL" id="KAJ3262091.1"/>
    </source>
</evidence>
<evidence type="ECO:0000256" key="3">
    <source>
        <dbReference type="ARBA" id="ARBA00022741"/>
    </source>
</evidence>
<dbReference type="GO" id="GO:0005524">
    <property type="term" value="F:ATP binding"/>
    <property type="evidence" value="ECO:0007669"/>
    <property type="project" value="UniProtKB-KW"/>
</dbReference>
<dbReference type="AlphaFoldDB" id="A0AAD5YB56"/>
<dbReference type="Pfam" id="PF00501">
    <property type="entry name" value="AMP-binding"/>
    <property type="match status" value="1"/>
</dbReference>
<dbReference type="GO" id="GO:0016020">
    <property type="term" value="C:membrane"/>
    <property type="evidence" value="ECO:0007669"/>
    <property type="project" value="TreeGrafter"/>
</dbReference>
<comment type="catalytic activity">
    <reaction evidence="7">
        <text>a long-chain fatty acid + ATP + CoA = a long-chain fatty acyl-CoA + AMP + diphosphate</text>
        <dbReference type="Rhea" id="RHEA:15421"/>
        <dbReference type="ChEBI" id="CHEBI:30616"/>
        <dbReference type="ChEBI" id="CHEBI:33019"/>
        <dbReference type="ChEBI" id="CHEBI:57287"/>
        <dbReference type="ChEBI" id="CHEBI:57560"/>
        <dbReference type="ChEBI" id="CHEBI:83139"/>
        <dbReference type="ChEBI" id="CHEBI:456215"/>
        <dbReference type="EC" id="6.2.1.3"/>
    </reaction>
</comment>
<accession>A0AAD5YB56</accession>
<evidence type="ECO:0000256" key="6">
    <source>
        <dbReference type="ARBA" id="ARBA00026121"/>
    </source>
</evidence>
<dbReference type="InterPro" id="IPR000873">
    <property type="entry name" value="AMP-dep_synth/lig_dom"/>
</dbReference>
<dbReference type="SUPFAM" id="SSF56801">
    <property type="entry name" value="Acetyl-CoA synthetase-like"/>
    <property type="match status" value="1"/>
</dbReference>
<evidence type="ECO:0000313" key="11">
    <source>
        <dbReference type="Proteomes" id="UP001210925"/>
    </source>
</evidence>
<gene>
    <name evidence="10" type="primary">LACS7_1</name>
    <name evidence="10" type="ORF">HK103_003934</name>
</gene>
<dbReference type="InterPro" id="IPR025110">
    <property type="entry name" value="AMP-bd_C"/>
</dbReference>
<evidence type="ECO:0000256" key="5">
    <source>
        <dbReference type="ARBA" id="ARBA00022840"/>
    </source>
</evidence>
<keyword evidence="11" id="KW-1185">Reference proteome</keyword>
<keyword evidence="2 7" id="KW-0436">Ligase</keyword>
<dbReference type="GO" id="GO:0005783">
    <property type="term" value="C:endoplasmic reticulum"/>
    <property type="evidence" value="ECO:0007669"/>
    <property type="project" value="TreeGrafter"/>
</dbReference>